<evidence type="ECO:0000313" key="2">
    <source>
        <dbReference type="EMBL" id="CAE0456592.1"/>
    </source>
</evidence>
<name>A0A7S3V4K0_9STRA</name>
<dbReference type="AlphaFoldDB" id="A0A7S3V4K0"/>
<organism evidence="2">
    <name type="scientific">Chaetoceros debilis</name>
    <dbReference type="NCBI Taxonomy" id="122233"/>
    <lineage>
        <taxon>Eukaryota</taxon>
        <taxon>Sar</taxon>
        <taxon>Stramenopiles</taxon>
        <taxon>Ochrophyta</taxon>
        <taxon>Bacillariophyta</taxon>
        <taxon>Coscinodiscophyceae</taxon>
        <taxon>Chaetocerotophycidae</taxon>
        <taxon>Chaetocerotales</taxon>
        <taxon>Chaetocerotaceae</taxon>
        <taxon>Chaetoceros</taxon>
    </lineage>
</organism>
<gene>
    <name evidence="2" type="ORF">CDEB00056_LOCUS1433</name>
</gene>
<dbReference type="EMBL" id="HBIO01001983">
    <property type="protein sequence ID" value="CAE0456592.1"/>
    <property type="molecule type" value="Transcribed_RNA"/>
</dbReference>
<evidence type="ECO:0000256" key="1">
    <source>
        <dbReference type="SAM" id="MobiDB-lite"/>
    </source>
</evidence>
<proteinExistence type="predicted"/>
<protein>
    <submittedName>
        <fullName evidence="2">Uncharacterized protein</fullName>
    </submittedName>
</protein>
<feature type="region of interest" description="Disordered" evidence="1">
    <location>
        <begin position="384"/>
        <end position="426"/>
    </location>
</feature>
<sequence length="426" mass="46813">MGKVWKAYAKFHQERSRFKTAQKIYLRALVSGDAGSPAAVTGAEDQDDLWNSFLDMMKASRNDKGLTLQQLKDAVQKEHKVSKAEPMDITSGNASASTVTAPMNVDLSMVQAGLAEITAQQPIPKRARIDDSKTAQPMVPLPIVTHSVLSATTVEASATGLLAIIKNMPPEITAEWLAMDGDACGARPEPPLFSPSPPKLGDASGKDLLGTEFALKVIRILIGNEESGSAILDICRACWIMTALKEREAAKSIEALDKKLANDIEKMELELEARLSVAGAALSAVEEMNKNEREQFISMCNQQRQQLQALISWEFRHVLVIQQQLLSNAGIPGFEGPTVDSTSIYIQSCVCSYLHSAFNVRRQIKEKPHLTMLKSQEARLASQQPVLMPLPPHLQGTSERIAPNYPPPPLPQHYPPQHSYQHGHFR</sequence>
<reference evidence="2" key="1">
    <citation type="submission" date="2021-01" db="EMBL/GenBank/DDBJ databases">
        <authorList>
            <person name="Corre E."/>
            <person name="Pelletier E."/>
            <person name="Niang G."/>
            <person name="Scheremetjew M."/>
            <person name="Finn R."/>
            <person name="Kale V."/>
            <person name="Holt S."/>
            <person name="Cochrane G."/>
            <person name="Meng A."/>
            <person name="Brown T."/>
            <person name="Cohen L."/>
        </authorList>
    </citation>
    <scope>NUCLEOTIDE SEQUENCE</scope>
    <source>
        <strain evidence="2">MM31A-1</strain>
    </source>
</reference>
<feature type="compositionally biased region" description="Pro residues" evidence="1">
    <location>
        <begin position="404"/>
        <end position="414"/>
    </location>
</feature>
<accession>A0A7S3V4K0</accession>